<dbReference type="OrthoDB" id="5869837at2759"/>
<name>A0A368GU30_ANCCA</name>
<comment type="caution">
    <text evidence="2">The sequence shown here is derived from an EMBL/GenBank/DDBJ whole genome shotgun (WGS) entry which is preliminary data.</text>
</comment>
<protein>
    <submittedName>
        <fullName evidence="2">Uncharacterized protein</fullName>
    </submittedName>
</protein>
<keyword evidence="1" id="KW-0812">Transmembrane</keyword>
<keyword evidence="3" id="KW-1185">Reference proteome</keyword>
<accession>A0A368GU30</accession>
<dbReference type="EMBL" id="JOJR01000072">
    <property type="protein sequence ID" value="RCN46809.1"/>
    <property type="molecule type" value="Genomic_DNA"/>
</dbReference>
<organism evidence="2 3">
    <name type="scientific">Ancylostoma caninum</name>
    <name type="common">Dog hookworm</name>
    <dbReference type="NCBI Taxonomy" id="29170"/>
    <lineage>
        <taxon>Eukaryota</taxon>
        <taxon>Metazoa</taxon>
        <taxon>Ecdysozoa</taxon>
        <taxon>Nematoda</taxon>
        <taxon>Chromadorea</taxon>
        <taxon>Rhabditida</taxon>
        <taxon>Rhabditina</taxon>
        <taxon>Rhabditomorpha</taxon>
        <taxon>Strongyloidea</taxon>
        <taxon>Ancylostomatidae</taxon>
        <taxon>Ancylostomatinae</taxon>
        <taxon>Ancylostoma</taxon>
    </lineage>
</organism>
<evidence type="ECO:0000313" key="2">
    <source>
        <dbReference type="EMBL" id="RCN46809.1"/>
    </source>
</evidence>
<dbReference type="AlphaFoldDB" id="A0A368GU30"/>
<evidence type="ECO:0000313" key="3">
    <source>
        <dbReference type="Proteomes" id="UP000252519"/>
    </source>
</evidence>
<feature type="transmembrane region" description="Helical" evidence="1">
    <location>
        <begin position="12"/>
        <end position="33"/>
    </location>
</feature>
<keyword evidence="1" id="KW-0472">Membrane</keyword>
<dbReference type="STRING" id="29170.A0A368GU30"/>
<gene>
    <name evidence="2" type="ORF">ANCCAN_07123</name>
</gene>
<keyword evidence="1" id="KW-1133">Transmembrane helix</keyword>
<reference evidence="2 3" key="1">
    <citation type="submission" date="2014-10" db="EMBL/GenBank/DDBJ databases">
        <title>Draft genome of the hookworm Ancylostoma caninum.</title>
        <authorList>
            <person name="Mitreva M."/>
        </authorList>
    </citation>
    <scope>NUCLEOTIDE SEQUENCE [LARGE SCALE GENOMIC DNA]</scope>
    <source>
        <strain evidence="2 3">Baltimore</strain>
    </source>
</reference>
<sequence>MMASLTAWLTFNFQIIFGIYILVKIVFFIRLYFGEDGESVLVELFYGVGNDDNEKALEKRAAPIYALTITLAFTQATQVKRRGFDVVVDRTCNLLREESVAGRMRAIADLHELRIRPGQNVAEFCVGLESLGRKAYSEGITQDRQLEFAQISLSNLKHWPEHVQLLSLLHKVQSEWAYDKVKELALSIELSKKMYSPTVHNRRDSDHDWKV</sequence>
<evidence type="ECO:0000256" key="1">
    <source>
        <dbReference type="SAM" id="Phobius"/>
    </source>
</evidence>
<proteinExistence type="predicted"/>
<dbReference type="Proteomes" id="UP000252519">
    <property type="component" value="Unassembled WGS sequence"/>
</dbReference>